<protein>
    <recommendedName>
        <fullName evidence="3">RHS repeat protein</fullName>
    </recommendedName>
</protein>
<evidence type="ECO:0000313" key="1">
    <source>
        <dbReference type="EMBL" id="MDT0380879.1"/>
    </source>
</evidence>
<evidence type="ECO:0000313" key="2">
    <source>
        <dbReference type="Proteomes" id="UP001183414"/>
    </source>
</evidence>
<accession>A0ABU2NV73</accession>
<dbReference type="EMBL" id="JAVREQ010000018">
    <property type="protein sequence ID" value="MDT0380879.1"/>
    <property type="molecule type" value="Genomic_DNA"/>
</dbReference>
<comment type="caution">
    <text evidence="1">The sequence shown here is derived from an EMBL/GenBank/DDBJ whole genome shotgun (WGS) entry which is preliminary data.</text>
</comment>
<dbReference type="RefSeq" id="WP_311674587.1">
    <property type="nucleotide sequence ID" value="NZ_JAVREQ010000018.1"/>
</dbReference>
<gene>
    <name evidence="1" type="ORF">RM572_19175</name>
</gene>
<dbReference type="InterPro" id="IPR006530">
    <property type="entry name" value="YD"/>
</dbReference>
<sequence length="452" mass="49660">MIRQNSGFTTDPHGGSEAVQHTYQYSGGGAWRYNNDPMTPAKQRTWSIWRGYGKVTHLTGDDDSDQLKTVSIYLRGMHGDRVLGSDGKTPQPDERRTVKVTGIKAGEITDSDQYAGYQRETVTYDGDNEVNGTINDPWSKRTATQHKSYADIEAYYLRTAATHERARITSGSAPEDRVRTTKTTYDSYGMAATVQDNGENAVTGDEKCTRNWYARNDDLGINKLISRARTVAQPCTTSDDELDLPADSSGPGDVVTDTAKVYDDTDQNAWSASQEPTKGDVVWSGRAKSYGSDGTPAWQTVTKTSYDALGRPLEIKDTHGLTAATTTYTPAVKGPQTATVVENAKGHRTTSTFDLGTGAPLKITDPNSKITQTEYDSLGRLTKVWLPNRLKIRQSPNHTYDYNVSNSHMSWVATSSLRGDGSGYNTTYAFYDSLLRPRQVQAPHPSADESSP</sequence>
<dbReference type="Proteomes" id="UP001183414">
    <property type="component" value="Unassembled WGS sequence"/>
</dbReference>
<reference evidence="2" key="1">
    <citation type="submission" date="2023-07" db="EMBL/GenBank/DDBJ databases">
        <title>30 novel species of actinomycetes from the DSMZ collection.</title>
        <authorList>
            <person name="Nouioui I."/>
        </authorList>
    </citation>
    <scope>NUCLEOTIDE SEQUENCE [LARGE SCALE GENOMIC DNA]</scope>
    <source>
        <strain evidence="2">DSM 42041</strain>
    </source>
</reference>
<dbReference type="NCBIfam" id="TIGR01643">
    <property type="entry name" value="YD_repeat_2x"/>
    <property type="match status" value="1"/>
</dbReference>
<keyword evidence="2" id="KW-1185">Reference proteome</keyword>
<proteinExistence type="predicted"/>
<name>A0ABU2NV73_9ACTN</name>
<dbReference type="Gene3D" id="2.180.10.10">
    <property type="entry name" value="RHS repeat-associated core"/>
    <property type="match status" value="1"/>
</dbReference>
<evidence type="ECO:0008006" key="3">
    <source>
        <dbReference type="Google" id="ProtNLM"/>
    </source>
</evidence>
<organism evidence="1 2">
    <name type="scientific">Streptomyces hazeniae</name>
    <dbReference type="NCBI Taxonomy" id="3075538"/>
    <lineage>
        <taxon>Bacteria</taxon>
        <taxon>Bacillati</taxon>
        <taxon>Actinomycetota</taxon>
        <taxon>Actinomycetes</taxon>
        <taxon>Kitasatosporales</taxon>
        <taxon>Streptomycetaceae</taxon>
        <taxon>Streptomyces</taxon>
    </lineage>
</organism>